<dbReference type="Gene3D" id="3.30.2000.40">
    <property type="entry name" value="Myoviridae tail sheath stabiliser"/>
    <property type="match status" value="1"/>
</dbReference>
<sequence length="248" mass="28171">MLNNNVFYHGIIRKCIVGFGSLFSDIYIDRREGDSVTGNIIQRLQIPLAYAPKEKWIVRLDSDPNLENYVYTTLPRMSFEITGYTYDSSRKVNRMQQLKCGDGNSSMSTMYSPVPYNIDLTLYILTKTQEDGLQILEQILPTFTPEYTLVLNVVPEMNVKVDVPIILNSVSVQDDYDGDFQTRRFVTHTLNFQMKTNLFGPVSGQNVIQQVNANVGLNENLSHPNRVYAAEGDVTTATVDTENWLDGF</sequence>
<accession>A0A6J7X2L4</accession>
<evidence type="ECO:0000313" key="1">
    <source>
        <dbReference type="EMBL" id="CAB5221523.1"/>
    </source>
</evidence>
<protein>
    <submittedName>
        <fullName evidence="1">Tail sheath stabilizer and completion protein</fullName>
    </submittedName>
</protein>
<proteinExistence type="predicted"/>
<dbReference type="EMBL" id="LR798293">
    <property type="protein sequence ID" value="CAB5221523.1"/>
    <property type="molecule type" value="Genomic_DNA"/>
</dbReference>
<name>A0A6J7X2L4_9CAUD</name>
<dbReference type="Pfam" id="PF16724">
    <property type="entry name" value="T4-gp15_tss"/>
    <property type="match status" value="1"/>
</dbReference>
<reference evidence="1" key="1">
    <citation type="submission" date="2020-05" db="EMBL/GenBank/DDBJ databases">
        <authorList>
            <person name="Chiriac C."/>
            <person name="Salcher M."/>
            <person name="Ghai R."/>
            <person name="Kavagutti S V."/>
        </authorList>
    </citation>
    <scope>NUCLEOTIDE SEQUENCE</scope>
</reference>
<gene>
    <name evidence="1" type="ORF">UFOVP240_184</name>
</gene>
<dbReference type="InterPro" id="IPR038553">
    <property type="entry name" value="T4-gp15_tss_sf"/>
</dbReference>
<organism evidence="1">
    <name type="scientific">uncultured Caudovirales phage</name>
    <dbReference type="NCBI Taxonomy" id="2100421"/>
    <lineage>
        <taxon>Viruses</taxon>
        <taxon>Duplodnaviria</taxon>
        <taxon>Heunggongvirae</taxon>
        <taxon>Uroviricota</taxon>
        <taxon>Caudoviricetes</taxon>
        <taxon>Peduoviridae</taxon>
        <taxon>Maltschvirus</taxon>
        <taxon>Maltschvirus maltsch</taxon>
    </lineage>
</organism>
<dbReference type="InterPro" id="IPR031997">
    <property type="entry name" value="T4-gp15_tss"/>
</dbReference>